<dbReference type="InterPro" id="IPR050281">
    <property type="entry name" value="Flavin_monoamine_oxidase"/>
</dbReference>
<comment type="caution">
    <text evidence="7">The sequence shown here is derived from an EMBL/GenBank/DDBJ whole genome shotgun (WGS) entry which is preliminary data.</text>
</comment>
<accession>A0A151GME4</accession>
<evidence type="ECO:0000313" key="7">
    <source>
        <dbReference type="EMBL" id="KYK58279.1"/>
    </source>
</evidence>
<dbReference type="SUPFAM" id="SSF46689">
    <property type="entry name" value="Homeodomain-like"/>
    <property type="match status" value="1"/>
</dbReference>
<gene>
    <name evidence="7" type="ORF">DCS_05292</name>
</gene>
<dbReference type="GO" id="GO:0003682">
    <property type="term" value="F:chromatin binding"/>
    <property type="evidence" value="ECO:0007669"/>
    <property type="project" value="TreeGrafter"/>
</dbReference>
<feature type="region of interest" description="Disordered" evidence="4">
    <location>
        <begin position="24"/>
        <end position="90"/>
    </location>
</feature>
<evidence type="ECO:0000256" key="2">
    <source>
        <dbReference type="ARBA" id="ARBA00023002"/>
    </source>
</evidence>
<feature type="compositionally biased region" description="Low complexity" evidence="4">
    <location>
        <begin position="28"/>
        <end position="42"/>
    </location>
</feature>
<evidence type="ECO:0000256" key="1">
    <source>
        <dbReference type="ARBA" id="ARBA00005995"/>
    </source>
</evidence>
<comment type="similarity">
    <text evidence="1">Belongs to the flavin monoamine oxidase family.</text>
</comment>
<name>A0A151GME4_DRECN</name>
<organism evidence="7 8">
    <name type="scientific">Drechmeria coniospora</name>
    <name type="common">Nematophagous fungus</name>
    <name type="synonym">Meria coniospora</name>
    <dbReference type="NCBI Taxonomy" id="98403"/>
    <lineage>
        <taxon>Eukaryota</taxon>
        <taxon>Fungi</taxon>
        <taxon>Dikarya</taxon>
        <taxon>Ascomycota</taxon>
        <taxon>Pezizomycotina</taxon>
        <taxon>Sordariomycetes</taxon>
        <taxon>Hypocreomycetidae</taxon>
        <taxon>Hypocreales</taxon>
        <taxon>Ophiocordycipitaceae</taxon>
        <taxon>Drechmeria</taxon>
    </lineage>
</organism>
<dbReference type="InterPro" id="IPR002937">
    <property type="entry name" value="Amino_oxidase"/>
</dbReference>
<dbReference type="InterPro" id="IPR007526">
    <property type="entry name" value="SWIRM"/>
</dbReference>
<feature type="compositionally biased region" description="Low complexity" evidence="4">
    <location>
        <begin position="155"/>
        <end position="168"/>
    </location>
</feature>
<keyword evidence="8" id="KW-1185">Reference proteome</keyword>
<dbReference type="SUPFAM" id="SSF51905">
    <property type="entry name" value="FAD/NAD(P)-binding domain"/>
    <property type="match status" value="1"/>
</dbReference>
<dbReference type="SUPFAM" id="SSF54373">
    <property type="entry name" value="FAD-linked reductases, C-terminal domain"/>
    <property type="match status" value="1"/>
</dbReference>
<dbReference type="PROSITE" id="PS50118">
    <property type="entry name" value="HMG_BOX_2"/>
    <property type="match status" value="1"/>
</dbReference>
<dbReference type="AlphaFoldDB" id="A0A151GME4"/>
<keyword evidence="3" id="KW-0238">DNA-binding</keyword>
<dbReference type="GO" id="GO:0032259">
    <property type="term" value="P:methylation"/>
    <property type="evidence" value="ECO:0007669"/>
    <property type="project" value="UniProtKB-KW"/>
</dbReference>
<dbReference type="InterPro" id="IPR036910">
    <property type="entry name" value="HMG_box_dom_sf"/>
</dbReference>
<dbReference type="FunFam" id="3.50.50.60:FF:000249">
    <property type="entry name" value="Lysine-specific histone demethylase Aof2"/>
    <property type="match status" value="1"/>
</dbReference>
<dbReference type="PANTHER" id="PTHR10742">
    <property type="entry name" value="FLAVIN MONOAMINE OXIDASE"/>
    <property type="match status" value="1"/>
</dbReference>
<dbReference type="RefSeq" id="XP_040657631.1">
    <property type="nucleotide sequence ID" value="XM_040802598.1"/>
</dbReference>
<dbReference type="Pfam" id="PF04433">
    <property type="entry name" value="SWIRM"/>
    <property type="match status" value="1"/>
</dbReference>
<dbReference type="InterPro" id="IPR036388">
    <property type="entry name" value="WH-like_DNA-bd_sf"/>
</dbReference>
<dbReference type="InParanoid" id="A0A151GME4"/>
<dbReference type="InterPro" id="IPR009071">
    <property type="entry name" value="HMG_box_dom"/>
</dbReference>
<dbReference type="GO" id="GO:0003677">
    <property type="term" value="F:DNA binding"/>
    <property type="evidence" value="ECO:0007669"/>
    <property type="project" value="UniProtKB-UniRule"/>
</dbReference>
<dbReference type="GeneID" id="63717935"/>
<dbReference type="Pfam" id="PF01593">
    <property type="entry name" value="Amino_oxidase"/>
    <property type="match status" value="2"/>
</dbReference>
<dbReference type="Gene3D" id="3.50.50.60">
    <property type="entry name" value="FAD/NAD(P)-binding domain"/>
    <property type="match status" value="2"/>
</dbReference>
<protein>
    <submittedName>
        <fullName evidence="7">Lysine-specific histone demethylase 1</fullName>
    </submittedName>
</protein>
<reference evidence="7 8" key="1">
    <citation type="journal article" date="2016" name="Sci. Rep.">
        <title>Insights into Adaptations to a Near-Obligate Nematode Endoparasitic Lifestyle from the Finished Genome of Drechmeria coniospora.</title>
        <authorList>
            <person name="Zhang L."/>
            <person name="Zhou Z."/>
            <person name="Guo Q."/>
            <person name="Fokkens L."/>
            <person name="Miskei M."/>
            <person name="Pocsi I."/>
            <person name="Zhang W."/>
            <person name="Chen M."/>
            <person name="Wang L."/>
            <person name="Sun Y."/>
            <person name="Donzelli B.G."/>
            <person name="Gibson D.M."/>
            <person name="Nelson D.R."/>
            <person name="Luo J.G."/>
            <person name="Rep M."/>
            <person name="Liu H."/>
            <person name="Yang S."/>
            <person name="Wang J."/>
            <person name="Krasnoff S.B."/>
            <person name="Xu Y."/>
            <person name="Molnar I."/>
            <person name="Lin M."/>
        </authorList>
    </citation>
    <scope>NUCLEOTIDE SEQUENCE [LARGE SCALE GENOMIC DNA]</scope>
    <source>
        <strain evidence="7 8">ARSEF 6962</strain>
    </source>
</reference>
<dbReference type="SUPFAM" id="SSF47095">
    <property type="entry name" value="HMG-box"/>
    <property type="match status" value="1"/>
</dbReference>
<dbReference type="Proteomes" id="UP000076580">
    <property type="component" value="Chromosome 02"/>
</dbReference>
<dbReference type="InterPro" id="IPR036188">
    <property type="entry name" value="FAD/NAD-bd_sf"/>
</dbReference>
<dbReference type="InterPro" id="IPR009057">
    <property type="entry name" value="Homeodomain-like_sf"/>
</dbReference>
<keyword evidence="2" id="KW-0560">Oxidoreductase</keyword>
<evidence type="ECO:0000256" key="3">
    <source>
        <dbReference type="PROSITE-ProRule" id="PRU00267"/>
    </source>
</evidence>
<dbReference type="PROSITE" id="PS50934">
    <property type="entry name" value="SWIRM"/>
    <property type="match status" value="1"/>
</dbReference>
<dbReference type="PANTHER" id="PTHR10742:SF386">
    <property type="entry name" value="LYSINE-SPECIFIC HISTONE DEMETHYLASE 1A"/>
    <property type="match status" value="1"/>
</dbReference>
<dbReference type="GO" id="GO:0005634">
    <property type="term" value="C:nucleus"/>
    <property type="evidence" value="ECO:0007669"/>
    <property type="project" value="UniProtKB-UniRule"/>
</dbReference>
<dbReference type="Gene3D" id="1.10.10.10">
    <property type="entry name" value="Winged helix-like DNA-binding domain superfamily/Winged helix DNA-binding domain"/>
    <property type="match status" value="1"/>
</dbReference>
<dbReference type="Gene3D" id="3.90.660.10">
    <property type="match status" value="1"/>
</dbReference>
<proteinExistence type="inferred from homology"/>
<dbReference type="Gene3D" id="1.10.30.10">
    <property type="entry name" value="High mobility group box domain"/>
    <property type="match status" value="1"/>
</dbReference>
<dbReference type="GO" id="GO:0006338">
    <property type="term" value="P:chromatin remodeling"/>
    <property type="evidence" value="ECO:0007669"/>
    <property type="project" value="TreeGrafter"/>
</dbReference>
<evidence type="ECO:0000313" key="8">
    <source>
        <dbReference type="Proteomes" id="UP000076580"/>
    </source>
</evidence>
<dbReference type="GO" id="GO:0010468">
    <property type="term" value="P:regulation of gene expression"/>
    <property type="evidence" value="ECO:0007669"/>
    <property type="project" value="UniProtKB-ARBA"/>
</dbReference>
<dbReference type="GO" id="GO:0008168">
    <property type="term" value="F:methyltransferase activity"/>
    <property type="evidence" value="ECO:0007669"/>
    <property type="project" value="UniProtKB-KW"/>
</dbReference>
<feature type="region of interest" description="Disordered" evidence="4">
    <location>
        <begin position="138"/>
        <end position="189"/>
    </location>
</feature>
<dbReference type="STRING" id="98403.A0A151GME4"/>
<feature type="domain" description="SWIRM" evidence="6">
    <location>
        <begin position="221"/>
        <end position="315"/>
    </location>
</feature>
<sequence>METSIDPHTSERSELIELVLSDSGDVNSLESSSSAALRVSHSPRGASPLPPSYHDSSSAQESLADRMPEAAPEVVTWTEDTNVNKPEDPSLMDTSLAEYVFNSSTRLSLIEHEPCPFEETRQEDDAPPLQATDEYSAVDSFNSSRSTMTELSDVSSLPPSTSSKSTTPAETDVARRHQGDDQTLPFTPPSYSCSADRLTFTVLPKSSVPADIPSYQYAAECIIAAETSRLNPYALHAEEYHLLRQHISHNQVTTYLNIRNGILRLWTRRPWIAVTRREAVGCANARWFDAASVCYDWLVRRAFINFGCTQLPERAANGHSDAPEAKRRKVVAVVGAGISGLACARQLEGLFNVYSDHFYDIGEDIPKVVVLEGRGRVGGRVYSREFKSKPGGEQLDFDGKRHTAEMGGMIITGFDRGNPMNVLVRGQLGLPYHTLSAETTIYDSNGKPVDAVRDELVEKLYNDCLDRVSEFKYKTQPPRVVEGNRGLLDAGRDSVGDGSKSIAQAEKASIALPHVSSASVHNAAGNVGLFPMSADKLTGRVHNELGVSGALKSTEKAKRMGWQLKPGAQHESEVDLGDGAALKDATLGSVLDLAIEQYKKLVDLNSQDHRLINWHIANLEYSNATNVNHLSLGLWDIDAGNEWEGHHTMVGGGYQSVARGLLHCPSLLDLTTKFPVKKIQYHSDDFLGPAKIESEDGVVVEADCVVCTVPLGVLKHGSIDFEPPLPAWKTSAIDRLGFGILNKVVLVYDKVFWEEDRHIFGVLRDAPDRHSTSQREYRSNRGRFFQWFNVSSTTGLPCLIALMAGDAGFETEHASNECLIAEATSILRGLFGQDVPYPVESVVTRWGADRFARGSYSSAAPGMLPEDYDTTARSIGNLFFAGEHTIVTHPATVHGAYLSGLRAASEVLEAMVGPIEVPTPLVLPRDSLLLHRRKEAAKDPEQARLDAYEVQVWGYIHSQIGERPVRPCKVTGNPYLLYSKAHFEDARSRCEENRKSTKSRGTPKEVRMMTAKMWKHATAEERRPFEEQAAEHKRMYAEAIQQFTESSQAWDSKAASLLTIYEKDHPIVPGPDEMRRGNDIPSMFQKYRRAKHVSYAEEQDNNMEL</sequence>
<feature type="DNA-binding region" description="HMG box" evidence="3">
    <location>
        <begin position="968"/>
        <end position="1044"/>
    </location>
</feature>
<evidence type="ECO:0000259" key="6">
    <source>
        <dbReference type="PROSITE" id="PS50934"/>
    </source>
</evidence>
<evidence type="ECO:0000256" key="4">
    <source>
        <dbReference type="SAM" id="MobiDB-lite"/>
    </source>
</evidence>
<keyword evidence="7" id="KW-0808">Transferase</keyword>
<dbReference type="EMBL" id="LAYC01000002">
    <property type="protein sequence ID" value="KYK58279.1"/>
    <property type="molecule type" value="Genomic_DNA"/>
</dbReference>
<dbReference type="CDD" id="cd00084">
    <property type="entry name" value="HMG-box_SF"/>
    <property type="match status" value="1"/>
</dbReference>
<keyword evidence="3" id="KW-0539">Nucleus</keyword>
<feature type="domain" description="HMG box" evidence="5">
    <location>
        <begin position="968"/>
        <end position="1044"/>
    </location>
</feature>
<feature type="compositionally biased region" description="Polar residues" evidence="4">
    <location>
        <begin position="139"/>
        <end position="154"/>
    </location>
</feature>
<dbReference type="GO" id="GO:0050660">
    <property type="term" value="F:flavin adenine dinucleotide binding"/>
    <property type="evidence" value="ECO:0007669"/>
    <property type="project" value="TreeGrafter"/>
</dbReference>
<keyword evidence="7" id="KW-0489">Methyltransferase</keyword>
<evidence type="ECO:0000259" key="5">
    <source>
        <dbReference type="PROSITE" id="PS50118"/>
    </source>
</evidence>
<dbReference type="GO" id="GO:0016491">
    <property type="term" value="F:oxidoreductase activity"/>
    <property type="evidence" value="ECO:0007669"/>
    <property type="project" value="UniProtKB-KW"/>
</dbReference>